<proteinExistence type="predicted"/>
<evidence type="ECO:0000313" key="1">
    <source>
        <dbReference type="EMBL" id="GAA0967311.1"/>
    </source>
</evidence>
<gene>
    <name evidence="1" type="ORF">GCM10009550_71010</name>
</gene>
<dbReference type="EMBL" id="BAAAHH010000049">
    <property type="protein sequence ID" value="GAA0967311.1"/>
    <property type="molecule type" value="Genomic_DNA"/>
</dbReference>
<dbReference type="Pfam" id="PF23816">
    <property type="entry name" value="DUF7187"/>
    <property type="match status" value="1"/>
</dbReference>
<sequence>MSGQEDVSNDPYMMILRMASILGDFRRALLKEGFSKEEAFCLAEQLFRETPNVGGEQ</sequence>
<accession>A0ABP4CGZ4</accession>
<dbReference type="RefSeq" id="WP_344246539.1">
    <property type="nucleotide sequence ID" value="NZ_BAAAHH010000049.1"/>
</dbReference>
<dbReference type="InterPro" id="IPR055611">
    <property type="entry name" value="DUF7187"/>
</dbReference>
<organism evidence="1 2">
    <name type="scientific">Actinocorallia libanotica</name>
    <dbReference type="NCBI Taxonomy" id="46162"/>
    <lineage>
        <taxon>Bacteria</taxon>
        <taxon>Bacillati</taxon>
        <taxon>Actinomycetota</taxon>
        <taxon>Actinomycetes</taxon>
        <taxon>Streptosporangiales</taxon>
        <taxon>Thermomonosporaceae</taxon>
        <taxon>Actinocorallia</taxon>
    </lineage>
</organism>
<evidence type="ECO:0000313" key="2">
    <source>
        <dbReference type="Proteomes" id="UP001500665"/>
    </source>
</evidence>
<comment type="caution">
    <text evidence="1">The sequence shown here is derived from an EMBL/GenBank/DDBJ whole genome shotgun (WGS) entry which is preliminary data.</text>
</comment>
<name>A0ABP4CGZ4_9ACTN</name>
<protein>
    <submittedName>
        <fullName evidence="1">Uncharacterized protein</fullName>
    </submittedName>
</protein>
<reference evidence="2" key="1">
    <citation type="journal article" date="2019" name="Int. J. Syst. Evol. Microbiol.">
        <title>The Global Catalogue of Microorganisms (GCM) 10K type strain sequencing project: providing services to taxonomists for standard genome sequencing and annotation.</title>
        <authorList>
            <consortium name="The Broad Institute Genomics Platform"/>
            <consortium name="The Broad Institute Genome Sequencing Center for Infectious Disease"/>
            <person name="Wu L."/>
            <person name="Ma J."/>
        </authorList>
    </citation>
    <scope>NUCLEOTIDE SEQUENCE [LARGE SCALE GENOMIC DNA]</scope>
    <source>
        <strain evidence="2">JCM 10696</strain>
    </source>
</reference>
<dbReference type="Proteomes" id="UP001500665">
    <property type="component" value="Unassembled WGS sequence"/>
</dbReference>
<keyword evidence="2" id="KW-1185">Reference proteome</keyword>